<dbReference type="Pfam" id="PF00650">
    <property type="entry name" value="CRAL_TRIO"/>
    <property type="match status" value="1"/>
</dbReference>
<dbReference type="SMART" id="SM00516">
    <property type="entry name" value="SEC14"/>
    <property type="match status" value="1"/>
</dbReference>
<proteinExistence type="predicted"/>
<dbReference type="EMBL" id="GECZ01004148">
    <property type="protein sequence ID" value="JAS65621.1"/>
    <property type="molecule type" value="Transcribed_RNA"/>
</dbReference>
<gene>
    <name evidence="3" type="ORF">g.13066</name>
    <name evidence="2" type="ORF">g.13067</name>
</gene>
<dbReference type="PRINTS" id="PR00180">
    <property type="entry name" value="CRETINALDHBP"/>
</dbReference>
<dbReference type="PANTHER" id="PTHR10174">
    <property type="entry name" value="ALPHA-TOCOPHEROL TRANSFER PROTEIN-RELATED"/>
    <property type="match status" value="1"/>
</dbReference>
<feature type="domain" description="CRAL-TRIO" evidence="1">
    <location>
        <begin position="96"/>
        <end position="237"/>
    </location>
</feature>
<dbReference type="InterPro" id="IPR036865">
    <property type="entry name" value="CRAL-TRIO_dom_sf"/>
</dbReference>
<dbReference type="GO" id="GO:1902936">
    <property type="term" value="F:phosphatidylinositol bisphosphate binding"/>
    <property type="evidence" value="ECO:0007669"/>
    <property type="project" value="TreeGrafter"/>
</dbReference>
<protein>
    <recommendedName>
        <fullName evidence="1">CRAL-TRIO domain-containing protein</fullName>
    </recommendedName>
</protein>
<dbReference type="EMBL" id="GECZ01006271">
    <property type="protein sequence ID" value="JAS63498.1"/>
    <property type="molecule type" value="Transcribed_RNA"/>
</dbReference>
<reference evidence="2" key="1">
    <citation type="submission" date="2015-11" db="EMBL/GenBank/DDBJ databases">
        <title>De novo transcriptome assembly of four potential Pierce s Disease insect vectors from Arizona vineyards.</title>
        <authorList>
            <person name="Tassone E.E."/>
        </authorList>
    </citation>
    <scope>NUCLEOTIDE SEQUENCE</scope>
</reference>
<dbReference type="InterPro" id="IPR036273">
    <property type="entry name" value="CRAL/TRIO_N_dom_sf"/>
</dbReference>
<organism evidence="2">
    <name type="scientific">Cuerna arida</name>
    <dbReference type="NCBI Taxonomy" id="1464854"/>
    <lineage>
        <taxon>Eukaryota</taxon>
        <taxon>Metazoa</taxon>
        <taxon>Ecdysozoa</taxon>
        <taxon>Arthropoda</taxon>
        <taxon>Hexapoda</taxon>
        <taxon>Insecta</taxon>
        <taxon>Pterygota</taxon>
        <taxon>Neoptera</taxon>
        <taxon>Paraneoptera</taxon>
        <taxon>Hemiptera</taxon>
        <taxon>Auchenorrhyncha</taxon>
        <taxon>Membracoidea</taxon>
        <taxon>Cicadellidae</taxon>
        <taxon>Cicadellinae</taxon>
        <taxon>Proconiini</taxon>
        <taxon>Cuerna</taxon>
    </lineage>
</organism>
<name>A0A1B6GM42_9HEMI</name>
<dbReference type="PROSITE" id="PS50191">
    <property type="entry name" value="CRAL_TRIO"/>
    <property type="match status" value="1"/>
</dbReference>
<evidence type="ECO:0000259" key="1">
    <source>
        <dbReference type="PROSITE" id="PS50191"/>
    </source>
</evidence>
<evidence type="ECO:0000313" key="3">
    <source>
        <dbReference type="EMBL" id="JAS65621.1"/>
    </source>
</evidence>
<dbReference type="GO" id="GO:0016020">
    <property type="term" value="C:membrane"/>
    <property type="evidence" value="ECO:0007669"/>
    <property type="project" value="TreeGrafter"/>
</dbReference>
<dbReference type="InterPro" id="IPR001251">
    <property type="entry name" value="CRAL-TRIO_dom"/>
</dbReference>
<evidence type="ECO:0000313" key="2">
    <source>
        <dbReference type="EMBL" id="JAS63498.1"/>
    </source>
</evidence>
<dbReference type="SUPFAM" id="SSF52087">
    <property type="entry name" value="CRAL/TRIO domain"/>
    <property type="match status" value="1"/>
</dbReference>
<dbReference type="SUPFAM" id="SSF46938">
    <property type="entry name" value="CRAL/TRIO N-terminal domain"/>
    <property type="match status" value="1"/>
</dbReference>
<dbReference type="Gene3D" id="3.40.525.10">
    <property type="entry name" value="CRAL-TRIO lipid binding domain"/>
    <property type="match status" value="1"/>
</dbReference>
<dbReference type="PANTHER" id="PTHR10174:SF213">
    <property type="entry name" value="CRAL-TRIO DOMAIN-CONTAINING PROTEIN"/>
    <property type="match status" value="1"/>
</dbReference>
<dbReference type="CDD" id="cd00170">
    <property type="entry name" value="SEC14"/>
    <property type="match status" value="1"/>
</dbReference>
<dbReference type="AlphaFoldDB" id="A0A1B6GM42"/>
<accession>A0A1B6GM42</accession>
<sequence length="287" mass="33653">MGDHIKLRPEDLAHIRDWVQKQSHLPTGIPDDQLKLFMHSCYYKLENTKRAIETYYTMKSSVPEFFDNRSLGCPGIKHILNVCRMCVLPKTTQRGYYVLFAKLHITEPAQFHLDDAIKLLFMVIDTHLRSHSTASGMVFLFDMQGVTLSHLTRINLSSVRKYFIYVQEAMPVRLKSIHIINVNPVMTHIMSIIRPFIHKQHFQYIHLHSPEEVKDLYEFVPREILPKDYQGEEASLETLTKKTTEEIRANADWFKQDEKLRNDESKRQGKTEDTFSIQGSFKKLDID</sequence>